<evidence type="ECO:0000256" key="4">
    <source>
        <dbReference type="ARBA" id="ARBA00023163"/>
    </source>
</evidence>
<dbReference type="GeneID" id="44296162"/>
<evidence type="ECO:0000256" key="3">
    <source>
        <dbReference type="ARBA" id="ARBA00023125"/>
    </source>
</evidence>
<dbReference type="SUPFAM" id="SSF46785">
    <property type="entry name" value="Winged helix' DNA-binding domain"/>
    <property type="match status" value="1"/>
</dbReference>
<feature type="compositionally biased region" description="Basic and acidic residues" evidence="5">
    <location>
        <begin position="312"/>
        <end position="323"/>
    </location>
</feature>
<reference evidence="7 8" key="1">
    <citation type="submission" date="2015-03" db="EMBL/GenBank/DDBJ databases">
        <authorList>
            <person name="Murphy D."/>
        </authorList>
    </citation>
    <scope>NUCLEOTIDE SEQUENCE [LARGE SCALE GENOMIC DNA]</scope>
    <source>
        <strain evidence="7 8">D16</strain>
    </source>
</reference>
<organism evidence="7 8">
    <name type="scientific">Mycolicibacterium conceptionense</name>
    <dbReference type="NCBI Taxonomy" id="451644"/>
    <lineage>
        <taxon>Bacteria</taxon>
        <taxon>Bacillati</taxon>
        <taxon>Actinomycetota</taxon>
        <taxon>Actinomycetes</taxon>
        <taxon>Mycobacteriales</taxon>
        <taxon>Mycobacteriaceae</taxon>
        <taxon>Mycolicibacterium</taxon>
    </lineage>
</organism>
<sequence>MRTVHIEGIDLNLIPPLVALLEERQVSRAAERVGLSQPAMSRALQRLRRLLDDPLLIRDATGYRMTARAESVRTQLLTVLPQLEMLFAPEYFDPRKATAPVRLAATDYAVQTFGPAICQEVLSQSTAPVRFHSWSREGVAEQIRDSGVDLGLFGGYTTAQLHSEELLVERFMCVVAADHPLATHGVVTLTDYCRARHVMVDVHDGIQPDVDLPLQKLGRPRQAAVTVPYHSVAARLLPGTDLIATLPSQFVNALSATDGIRVMDAPEEIATMEYRMVWHPAFDNDGRHLWLRDVVRTAVRRTLRQSASGDVGPRRPAEPRVLP</sequence>
<dbReference type="Proteomes" id="UP000182227">
    <property type="component" value="Unassembled WGS sequence"/>
</dbReference>
<dbReference type="InterPro" id="IPR000847">
    <property type="entry name" value="LysR_HTH_N"/>
</dbReference>
<dbReference type="PROSITE" id="PS50931">
    <property type="entry name" value="HTH_LYSR"/>
    <property type="match status" value="1"/>
</dbReference>
<keyword evidence="3" id="KW-0238">DNA-binding</keyword>
<dbReference type="InterPro" id="IPR036388">
    <property type="entry name" value="WH-like_DNA-bd_sf"/>
</dbReference>
<accession>A0A0U1CVI0</accession>
<proteinExistence type="inferred from homology"/>
<dbReference type="CDD" id="cd08417">
    <property type="entry name" value="PBP2_Nitroaromatics_like"/>
    <property type="match status" value="1"/>
</dbReference>
<evidence type="ECO:0000256" key="5">
    <source>
        <dbReference type="SAM" id="MobiDB-lite"/>
    </source>
</evidence>
<gene>
    <name evidence="7" type="ORF">BN970_00237</name>
</gene>
<feature type="domain" description="HTH lysR-type" evidence="6">
    <location>
        <begin position="9"/>
        <end position="66"/>
    </location>
</feature>
<evidence type="ECO:0000256" key="2">
    <source>
        <dbReference type="ARBA" id="ARBA00023015"/>
    </source>
</evidence>
<protein>
    <submittedName>
        <fullName evidence="7">LysR family transcriptional regulator</fullName>
    </submittedName>
</protein>
<dbReference type="Pfam" id="PF00126">
    <property type="entry name" value="HTH_1"/>
    <property type="match status" value="1"/>
</dbReference>
<feature type="region of interest" description="Disordered" evidence="5">
    <location>
        <begin position="304"/>
        <end position="323"/>
    </location>
</feature>
<dbReference type="Pfam" id="PF03466">
    <property type="entry name" value="LysR_substrate"/>
    <property type="match status" value="1"/>
</dbReference>
<dbReference type="InterPro" id="IPR005119">
    <property type="entry name" value="LysR_subst-bd"/>
</dbReference>
<dbReference type="Gene3D" id="1.10.10.10">
    <property type="entry name" value="Winged helix-like DNA-binding domain superfamily/Winged helix DNA-binding domain"/>
    <property type="match status" value="1"/>
</dbReference>
<dbReference type="InterPro" id="IPR036390">
    <property type="entry name" value="WH_DNA-bd_sf"/>
</dbReference>
<evidence type="ECO:0000313" key="7">
    <source>
        <dbReference type="EMBL" id="CQD02716.1"/>
    </source>
</evidence>
<dbReference type="GO" id="GO:0003677">
    <property type="term" value="F:DNA binding"/>
    <property type="evidence" value="ECO:0007669"/>
    <property type="project" value="UniProtKB-KW"/>
</dbReference>
<dbReference type="Gene3D" id="3.40.190.10">
    <property type="entry name" value="Periplasmic binding protein-like II"/>
    <property type="match status" value="2"/>
</dbReference>
<dbReference type="SUPFAM" id="SSF53850">
    <property type="entry name" value="Periplasmic binding protein-like II"/>
    <property type="match status" value="1"/>
</dbReference>
<comment type="similarity">
    <text evidence="1">Belongs to the LysR transcriptional regulatory family.</text>
</comment>
<dbReference type="AlphaFoldDB" id="A0A0U1CVI0"/>
<dbReference type="RefSeq" id="WP_019344875.1">
    <property type="nucleotide sequence ID" value="NZ_AGSZ01000205.1"/>
</dbReference>
<dbReference type="PRINTS" id="PR00039">
    <property type="entry name" value="HTHLYSR"/>
</dbReference>
<evidence type="ECO:0000259" key="6">
    <source>
        <dbReference type="PROSITE" id="PS50931"/>
    </source>
</evidence>
<evidence type="ECO:0000313" key="8">
    <source>
        <dbReference type="Proteomes" id="UP000182227"/>
    </source>
</evidence>
<dbReference type="PANTHER" id="PTHR30118">
    <property type="entry name" value="HTH-TYPE TRANSCRIPTIONAL REGULATOR LEUO-RELATED"/>
    <property type="match status" value="1"/>
</dbReference>
<dbReference type="PANTHER" id="PTHR30118:SF15">
    <property type="entry name" value="TRANSCRIPTIONAL REGULATORY PROTEIN"/>
    <property type="match status" value="1"/>
</dbReference>
<dbReference type="InterPro" id="IPR037402">
    <property type="entry name" value="YidZ_PBP2"/>
</dbReference>
<keyword evidence="2" id="KW-0805">Transcription regulation</keyword>
<evidence type="ECO:0000256" key="1">
    <source>
        <dbReference type="ARBA" id="ARBA00009437"/>
    </source>
</evidence>
<keyword evidence="4" id="KW-0804">Transcription</keyword>
<dbReference type="GO" id="GO:0003700">
    <property type="term" value="F:DNA-binding transcription factor activity"/>
    <property type="evidence" value="ECO:0007669"/>
    <property type="project" value="InterPro"/>
</dbReference>
<dbReference type="InterPro" id="IPR050389">
    <property type="entry name" value="LysR-type_TF"/>
</dbReference>
<dbReference type="EMBL" id="CTEF01000001">
    <property type="protein sequence ID" value="CQD02716.1"/>
    <property type="molecule type" value="Genomic_DNA"/>
</dbReference>
<name>A0A0U1CVI0_9MYCO</name>